<evidence type="ECO:0000259" key="2">
    <source>
        <dbReference type="Pfam" id="PF20698"/>
    </source>
</evidence>
<proteinExistence type="predicted"/>
<keyword evidence="1" id="KW-0802">TPR repeat</keyword>
<name>A0ABT3P0U7_9PROT</name>
<dbReference type="Pfam" id="PF20698">
    <property type="entry name" value="PIN-TPR-GreABC"/>
    <property type="match status" value="1"/>
</dbReference>
<protein>
    <recommendedName>
        <fullName evidence="2">PIN domain-containing protein</fullName>
    </recommendedName>
</protein>
<dbReference type="Gene3D" id="1.25.40.10">
    <property type="entry name" value="Tetratricopeptide repeat domain"/>
    <property type="match status" value="2"/>
</dbReference>
<dbReference type="InterPro" id="IPR048987">
    <property type="entry name" value="PIN-TPR-GreABC"/>
</dbReference>
<evidence type="ECO:0000313" key="3">
    <source>
        <dbReference type="EMBL" id="MCW8088042.1"/>
    </source>
</evidence>
<evidence type="ECO:0000313" key="4">
    <source>
        <dbReference type="Proteomes" id="UP001526430"/>
    </source>
</evidence>
<dbReference type="EMBL" id="JAPFQI010000025">
    <property type="protein sequence ID" value="MCW8088042.1"/>
    <property type="molecule type" value="Genomic_DNA"/>
</dbReference>
<dbReference type="InterPro" id="IPR011990">
    <property type="entry name" value="TPR-like_helical_dom_sf"/>
</dbReference>
<comment type="caution">
    <text evidence="3">The sequence shown here is derived from an EMBL/GenBank/DDBJ whole genome shotgun (WGS) entry which is preliminary data.</text>
</comment>
<reference evidence="3 4" key="1">
    <citation type="submission" date="2022-10" db="EMBL/GenBank/DDBJ databases">
        <title>Roseococcus glaciei nov., sp. nov., isolated from glacier.</title>
        <authorList>
            <person name="Liu Q."/>
            <person name="Xin Y.-H."/>
        </authorList>
    </citation>
    <scope>NUCLEOTIDE SEQUENCE [LARGE SCALE GENOMIC DNA]</scope>
    <source>
        <strain evidence="3 4">MDT2-1-1</strain>
    </source>
</reference>
<gene>
    <name evidence="3" type="ORF">OF850_20785</name>
</gene>
<feature type="repeat" description="TPR" evidence="1">
    <location>
        <begin position="384"/>
        <end position="417"/>
    </location>
</feature>
<accession>A0ABT3P0U7</accession>
<dbReference type="InterPro" id="IPR019734">
    <property type="entry name" value="TPR_rpt"/>
</dbReference>
<evidence type="ECO:0000256" key="1">
    <source>
        <dbReference type="PROSITE-ProRule" id="PRU00339"/>
    </source>
</evidence>
<sequence>MGHEILRDPSPPADGLIGVTADGRDGLRAVKSSRVPGPVVGDSAREAVASLRGYAYQVYAASLAWLELNVDEDLLLEVAEDFAVAARSALNARQVKDTPGRVTLLSQDVREAMASLVELSGANPGRCVRLAYLTTAEIGMEKRLAHRPEGRRGLDVWAEVAAGRAKPKPLRQVLEALDLPPSVRAYCAARDDEAFRRDFVARIDWLCGQPDWAILEGRLRDLVAIRAHDELKVPHDEGRRLSDAVFMEVLRTSVAREREHRVLRRSRLTELLESSSRLSVPRAFVEAKHAEAAEITDKLTRFFESAQGQRLLNIAETASATGDALPVALDAGGGAYGAEDAALHARIDILRDLIVEGDDPRGAERRLLDIEELADLESKPWAKFRVVSSLGAAALRLGRFPEAARRFVTAYALRPTDPKAIGNLAVAHLLEGRHEEAMTFARAALAAGTVTEQAVEVLIHAAARTGWVGEPETLVPESLRGTPGADYAISEFRHYRKMSGWQVHCIEAAARHPAAHPLQILHATAVLSLATEVNGPVAGAPLPGGAGLLDNAADVLKAQVERLRRIGYNDLHDTIAHLNNACVLLRLCGRHAECEELLAGAGGLLAAEPSLGRLRALNLLALGRASEAEALLTGRDDPESQLLLADLQGREQPALALEAVKAVDVSDLAPAEMLGRWLLVAELAVQLDRPDDLRDAIAAIRALAWAAPVADAIEAKAAARQAGDAAEAATKLSEIAERLAPDTPVLVRHLLADELRSVGRPLEASRLLEGRLDLMRPTPAVVLFLQCLAEARRDRAFLETLASSSDRVRHDPAVLWAAAVLGWNNGDLDGAEWAARRLLELRPDRGVAQVLLLEILLRRGRIADLRTELGKPIEKTRGLDLNRQLRVAALLSHFGFQDRGVAFAYRLFLANRDAPDAWMALMSLVLLEGRERGDGDHGSRWQPAAASVDCAVDLREDGGGRRLVVIEADPTLRALDAEALEPEHPLARGLVGLTAGDRYASGEVIQIRHKYVARLHSILERYEARFPGRSGLQSLSVDPSREDGLDEFKARLKARYDFVQAEQRAYLHGQMPLSLLALRVGVDEIDVAQGLTSQGLKLKVAHGAAVERKAARGAIEVNGGRGCVLDTLTFWTGWKLGLLEVVEGTCGTVHVPRSLVDRLAARRERLACDAATGRKAASWLPDGKILIQEVAAEDASSELAEFDRAMAWLEANAVVCAVELDDSVPDDLRAHVSSGVSHVFDALLVARGRDLLLVTDDLLMREIALALGFNRLAWMQPVVHAAATSGFVSAEAAMEATVGLVGSGHFHVSVSARDVVLATVADGRAGAAPGPCLTAVGYALGGASSDPHSHVSVVLHALLHIWRRVDTREARREATSFLLRQLIRERHHDHKAILASVRATARIEGPEDFARFVDYWLRGHMIALTGPLSDG</sequence>
<feature type="domain" description="PIN" evidence="2">
    <location>
        <begin position="1124"/>
        <end position="1264"/>
    </location>
</feature>
<dbReference type="PROSITE" id="PS50005">
    <property type="entry name" value="TPR"/>
    <property type="match status" value="1"/>
</dbReference>
<keyword evidence="4" id="KW-1185">Reference proteome</keyword>
<dbReference type="Pfam" id="PF14559">
    <property type="entry name" value="TPR_19"/>
    <property type="match status" value="1"/>
</dbReference>
<dbReference type="SUPFAM" id="SSF48452">
    <property type="entry name" value="TPR-like"/>
    <property type="match status" value="1"/>
</dbReference>
<dbReference type="Proteomes" id="UP001526430">
    <property type="component" value="Unassembled WGS sequence"/>
</dbReference>
<organism evidence="3 4">
    <name type="scientific">Sabulicella glaciei</name>
    <dbReference type="NCBI Taxonomy" id="2984948"/>
    <lineage>
        <taxon>Bacteria</taxon>
        <taxon>Pseudomonadati</taxon>
        <taxon>Pseudomonadota</taxon>
        <taxon>Alphaproteobacteria</taxon>
        <taxon>Acetobacterales</taxon>
        <taxon>Acetobacteraceae</taxon>
        <taxon>Sabulicella</taxon>
    </lineage>
</organism>